<sequence>MLKTIKGQAPLRHHQSDGLEVEIDWVDDNLSGGDCKGNESDAHSFRKRPLKGNVPRVHMYSPHSKPTRLRADRGKLKGKSNLWKARLEMASSERREHDWE</sequence>
<dbReference type="EMBL" id="JBJKBG010000004">
    <property type="protein sequence ID" value="KAL3743608.1"/>
    <property type="molecule type" value="Genomic_DNA"/>
</dbReference>
<dbReference type="AlphaFoldDB" id="A0ABD3KW31"/>
<reference evidence="2 3" key="1">
    <citation type="submission" date="2024-11" db="EMBL/GenBank/DDBJ databases">
        <title>Chromosome-level genome assembly of Eucalyptus globulus Labill. provides insights into its genome evolution.</title>
        <authorList>
            <person name="Li X."/>
        </authorList>
    </citation>
    <scope>NUCLEOTIDE SEQUENCE [LARGE SCALE GENOMIC DNA]</scope>
    <source>
        <strain evidence="2">CL2024</strain>
        <tissue evidence="2">Fresh tender leaves</tissue>
    </source>
</reference>
<keyword evidence="3" id="KW-1185">Reference proteome</keyword>
<comment type="caution">
    <text evidence="2">The sequence shown here is derived from an EMBL/GenBank/DDBJ whole genome shotgun (WGS) entry which is preliminary data.</text>
</comment>
<accession>A0ABD3KW31</accession>
<evidence type="ECO:0000313" key="3">
    <source>
        <dbReference type="Proteomes" id="UP001634007"/>
    </source>
</evidence>
<protein>
    <submittedName>
        <fullName evidence="2">Uncharacterized protein</fullName>
    </submittedName>
</protein>
<dbReference type="Proteomes" id="UP001634007">
    <property type="component" value="Unassembled WGS sequence"/>
</dbReference>
<gene>
    <name evidence="2" type="ORF">ACJRO7_018821</name>
</gene>
<evidence type="ECO:0000313" key="2">
    <source>
        <dbReference type="EMBL" id="KAL3743608.1"/>
    </source>
</evidence>
<organism evidence="2 3">
    <name type="scientific">Eucalyptus globulus</name>
    <name type="common">Tasmanian blue gum</name>
    <dbReference type="NCBI Taxonomy" id="34317"/>
    <lineage>
        <taxon>Eukaryota</taxon>
        <taxon>Viridiplantae</taxon>
        <taxon>Streptophyta</taxon>
        <taxon>Embryophyta</taxon>
        <taxon>Tracheophyta</taxon>
        <taxon>Spermatophyta</taxon>
        <taxon>Magnoliopsida</taxon>
        <taxon>eudicotyledons</taxon>
        <taxon>Gunneridae</taxon>
        <taxon>Pentapetalae</taxon>
        <taxon>rosids</taxon>
        <taxon>malvids</taxon>
        <taxon>Myrtales</taxon>
        <taxon>Myrtaceae</taxon>
        <taxon>Myrtoideae</taxon>
        <taxon>Eucalypteae</taxon>
        <taxon>Eucalyptus</taxon>
    </lineage>
</organism>
<proteinExistence type="predicted"/>
<feature type="region of interest" description="Disordered" evidence="1">
    <location>
        <begin position="54"/>
        <end position="77"/>
    </location>
</feature>
<name>A0ABD3KW31_EUCGL</name>
<evidence type="ECO:0000256" key="1">
    <source>
        <dbReference type="SAM" id="MobiDB-lite"/>
    </source>
</evidence>